<dbReference type="InterPro" id="IPR018046">
    <property type="entry name" value="Pili_assmbl_chaperone_CS"/>
</dbReference>
<accession>A0A756LAB8</accession>
<evidence type="ECO:0000259" key="9">
    <source>
        <dbReference type="Pfam" id="PF02753"/>
    </source>
</evidence>
<dbReference type="InterPro" id="IPR036316">
    <property type="entry name" value="Pili_assmbl_chap_C_dom_sf"/>
</dbReference>
<sequence>METVTIKACVLPDDNIFLVIWRVIAGGRSERVNKLRIVGIISGVFISGISCMAAAGEVGVNLGATRVIYPSDSKGVTLSVDNKAENPFLIKSVVLDESTKKTAPFVVTPPLFRLDGGQRNAIKITRTGGDYPSDRESINWLCVQSIPPEPDAAWAEGKKEGGGAKASVSVQLSLNSCIKLFVRPDSVQGNPVDVADKVSWAIKGGNITASNPTPFYMNISEASVNGKKLNMERSYIPPFSDEKYLLPKGVDKATVRWTVVGDYGEKKEKSVTMN</sequence>
<evidence type="ECO:0000313" key="10">
    <source>
        <dbReference type="EMBL" id="HAG0017946.1"/>
    </source>
</evidence>
<dbReference type="PRINTS" id="PR00969">
    <property type="entry name" value="CHAPERONPILI"/>
</dbReference>
<gene>
    <name evidence="10" type="ORF">G8O67_005362</name>
</gene>
<dbReference type="GO" id="GO:0071555">
    <property type="term" value="P:cell wall organization"/>
    <property type="evidence" value="ECO:0007669"/>
    <property type="project" value="InterPro"/>
</dbReference>
<keyword evidence="5 7" id="KW-0143">Chaperone</keyword>
<comment type="similarity">
    <text evidence="2 7">Belongs to the periplasmic pilus chaperone family.</text>
</comment>
<proteinExistence type="inferred from homology"/>
<keyword evidence="6" id="KW-0393">Immunoglobulin domain</keyword>
<dbReference type="PANTHER" id="PTHR30251:SF9">
    <property type="entry name" value="CHAPERONE PROTEIN CAF1M"/>
    <property type="match status" value="1"/>
</dbReference>
<evidence type="ECO:0000256" key="5">
    <source>
        <dbReference type="ARBA" id="ARBA00023186"/>
    </source>
</evidence>
<reference evidence="10" key="1">
    <citation type="journal article" date="2018" name="Genome Biol.">
        <title>SKESA: strategic k-mer extension for scrupulous assemblies.</title>
        <authorList>
            <person name="Souvorov A."/>
            <person name="Agarwala R."/>
            <person name="Lipman D.J."/>
        </authorList>
    </citation>
    <scope>NUCLEOTIDE SEQUENCE</scope>
    <source>
        <strain evidence="10">MA.CK_00/00002125</strain>
    </source>
</reference>
<dbReference type="SUPFAM" id="SSF49354">
    <property type="entry name" value="PapD-like"/>
    <property type="match status" value="1"/>
</dbReference>
<dbReference type="InterPro" id="IPR013783">
    <property type="entry name" value="Ig-like_fold"/>
</dbReference>
<evidence type="ECO:0000256" key="4">
    <source>
        <dbReference type="ARBA" id="ARBA00022764"/>
    </source>
</evidence>
<name>A0A756LAB8_SALER</name>
<evidence type="ECO:0000256" key="2">
    <source>
        <dbReference type="ARBA" id="ARBA00007399"/>
    </source>
</evidence>
<dbReference type="InterPro" id="IPR016147">
    <property type="entry name" value="Pili_assmbl_chaperone_N"/>
</dbReference>
<organism evidence="10">
    <name type="scientific">Salmonella enterica</name>
    <name type="common">Salmonella choleraesuis</name>
    <dbReference type="NCBI Taxonomy" id="28901"/>
    <lineage>
        <taxon>Bacteria</taxon>
        <taxon>Pseudomonadati</taxon>
        <taxon>Pseudomonadota</taxon>
        <taxon>Gammaproteobacteria</taxon>
        <taxon>Enterobacterales</taxon>
        <taxon>Enterobacteriaceae</taxon>
        <taxon>Salmonella</taxon>
    </lineage>
</organism>
<evidence type="ECO:0000259" key="8">
    <source>
        <dbReference type="Pfam" id="PF00345"/>
    </source>
</evidence>
<dbReference type="GO" id="GO:0030288">
    <property type="term" value="C:outer membrane-bounded periplasmic space"/>
    <property type="evidence" value="ECO:0007669"/>
    <property type="project" value="InterPro"/>
</dbReference>
<evidence type="ECO:0000256" key="1">
    <source>
        <dbReference type="ARBA" id="ARBA00004418"/>
    </source>
</evidence>
<dbReference type="Pfam" id="PF02753">
    <property type="entry name" value="PapD_C"/>
    <property type="match status" value="1"/>
</dbReference>
<evidence type="ECO:0000256" key="6">
    <source>
        <dbReference type="ARBA" id="ARBA00023319"/>
    </source>
</evidence>
<feature type="domain" description="Pili assembly chaperone N-terminal" evidence="8">
    <location>
        <begin position="59"/>
        <end position="187"/>
    </location>
</feature>
<dbReference type="InterPro" id="IPR050643">
    <property type="entry name" value="Periplasmic_pilus_chap"/>
</dbReference>
<dbReference type="PROSITE" id="PS00635">
    <property type="entry name" value="PILI_CHAPERONE"/>
    <property type="match status" value="1"/>
</dbReference>
<dbReference type="SUPFAM" id="SSF49584">
    <property type="entry name" value="Periplasmic chaperone C-domain"/>
    <property type="match status" value="1"/>
</dbReference>
<comment type="subcellular location">
    <subcellularLocation>
        <location evidence="1 7">Periplasm</location>
    </subcellularLocation>
</comment>
<dbReference type="InterPro" id="IPR016148">
    <property type="entry name" value="Pili_assmbl_chaperone_C"/>
</dbReference>
<dbReference type="EMBL" id="DAAWYJ010000051">
    <property type="protein sequence ID" value="HAG0017946.1"/>
    <property type="molecule type" value="Genomic_DNA"/>
</dbReference>
<dbReference type="Pfam" id="PF00345">
    <property type="entry name" value="PapD_N"/>
    <property type="match status" value="1"/>
</dbReference>
<reference evidence="10" key="2">
    <citation type="submission" date="2020-02" db="EMBL/GenBank/DDBJ databases">
        <authorList>
            <consortium name="NCBI Pathogen Detection Project"/>
        </authorList>
    </citation>
    <scope>NUCLEOTIDE SEQUENCE</scope>
    <source>
        <strain evidence="10">MA.CK_00/00002125</strain>
    </source>
</reference>
<evidence type="ECO:0000256" key="7">
    <source>
        <dbReference type="RuleBase" id="RU003918"/>
    </source>
</evidence>
<dbReference type="PANTHER" id="PTHR30251">
    <property type="entry name" value="PILUS ASSEMBLY CHAPERONE"/>
    <property type="match status" value="1"/>
</dbReference>
<dbReference type="AlphaFoldDB" id="A0A756LAB8"/>
<keyword evidence="4" id="KW-0574">Periplasm</keyword>
<evidence type="ECO:0000256" key="3">
    <source>
        <dbReference type="ARBA" id="ARBA00022729"/>
    </source>
</evidence>
<dbReference type="InterPro" id="IPR001829">
    <property type="entry name" value="Pili_assmbl_chaperone_bac"/>
</dbReference>
<dbReference type="InterPro" id="IPR008962">
    <property type="entry name" value="PapD-like_sf"/>
</dbReference>
<dbReference type="Gene3D" id="2.60.40.10">
    <property type="entry name" value="Immunoglobulins"/>
    <property type="match status" value="2"/>
</dbReference>
<comment type="caution">
    <text evidence="10">The sequence shown here is derived from an EMBL/GenBank/DDBJ whole genome shotgun (WGS) entry which is preliminary data.</text>
</comment>
<keyword evidence="3" id="KW-0732">Signal</keyword>
<protein>
    <submittedName>
        <fullName evidence="10">Molecular chaperone</fullName>
    </submittedName>
</protein>
<feature type="domain" description="Pili assembly chaperone C-terminal" evidence="9">
    <location>
        <begin position="210"/>
        <end position="265"/>
    </location>
</feature>